<evidence type="ECO:0000313" key="2">
    <source>
        <dbReference type="EMBL" id="KAI1711622.1"/>
    </source>
</evidence>
<feature type="transmembrane region" description="Helical" evidence="1">
    <location>
        <begin position="367"/>
        <end position="387"/>
    </location>
</feature>
<gene>
    <name evidence="2" type="ORF">DdX_10084</name>
</gene>
<feature type="transmembrane region" description="Helical" evidence="1">
    <location>
        <begin position="40"/>
        <end position="59"/>
    </location>
</feature>
<comment type="caution">
    <text evidence="2">The sequence shown here is derived from an EMBL/GenBank/DDBJ whole genome shotgun (WGS) entry which is preliminary data.</text>
</comment>
<keyword evidence="3" id="KW-1185">Reference proteome</keyword>
<feature type="transmembrane region" description="Helical" evidence="1">
    <location>
        <begin position="149"/>
        <end position="166"/>
    </location>
</feature>
<feature type="transmembrane region" description="Helical" evidence="1">
    <location>
        <begin position="524"/>
        <end position="543"/>
    </location>
</feature>
<name>A0AAD4N2M5_9BILA</name>
<proteinExistence type="predicted"/>
<dbReference type="Pfam" id="PF10321">
    <property type="entry name" value="7TM_GPCR_Srt"/>
    <property type="match status" value="3"/>
</dbReference>
<dbReference type="AlphaFoldDB" id="A0AAD4N2M5"/>
<dbReference type="Proteomes" id="UP001201812">
    <property type="component" value="Unassembled WGS sequence"/>
</dbReference>
<reference evidence="2" key="1">
    <citation type="submission" date="2022-01" db="EMBL/GenBank/DDBJ databases">
        <title>Genome Sequence Resource for Two Populations of Ditylenchus destructor, the Migratory Endoparasitic Phytonematode.</title>
        <authorList>
            <person name="Zhang H."/>
            <person name="Lin R."/>
            <person name="Xie B."/>
        </authorList>
    </citation>
    <scope>NUCLEOTIDE SEQUENCE</scope>
    <source>
        <strain evidence="2">BazhouSP</strain>
    </source>
</reference>
<dbReference type="PANTHER" id="PTHR23021:SF11">
    <property type="entry name" value="SERPENTINE RECEPTOR, CLASS T"/>
    <property type="match status" value="1"/>
</dbReference>
<feature type="transmembrane region" description="Helical" evidence="1">
    <location>
        <begin position="104"/>
        <end position="128"/>
    </location>
</feature>
<dbReference type="PANTHER" id="PTHR23021">
    <property type="entry name" value="SERPENTINE RECEPTOR, CLASS T"/>
    <property type="match status" value="1"/>
</dbReference>
<feature type="transmembrane region" description="Helical" evidence="1">
    <location>
        <begin position="555"/>
        <end position="577"/>
    </location>
</feature>
<dbReference type="InterPro" id="IPR019425">
    <property type="entry name" value="7TM_GPCR_serpentine_rcpt_Srt"/>
</dbReference>
<organism evidence="2 3">
    <name type="scientific">Ditylenchus destructor</name>
    <dbReference type="NCBI Taxonomy" id="166010"/>
    <lineage>
        <taxon>Eukaryota</taxon>
        <taxon>Metazoa</taxon>
        <taxon>Ecdysozoa</taxon>
        <taxon>Nematoda</taxon>
        <taxon>Chromadorea</taxon>
        <taxon>Rhabditida</taxon>
        <taxon>Tylenchina</taxon>
        <taxon>Tylenchomorpha</taxon>
        <taxon>Sphaerularioidea</taxon>
        <taxon>Anguinidae</taxon>
        <taxon>Anguininae</taxon>
        <taxon>Ditylenchus</taxon>
    </lineage>
</organism>
<feature type="transmembrane region" description="Helical" evidence="1">
    <location>
        <begin position="479"/>
        <end position="497"/>
    </location>
</feature>
<keyword evidence="1" id="KW-0812">Transmembrane</keyword>
<feature type="transmembrane region" description="Helical" evidence="1">
    <location>
        <begin position="317"/>
        <end position="335"/>
    </location>
</feature>
<feature type="transmembrane region" description="Helical" evidence="1">
    <location>
        <begin position="244"/>
        <end position="264"/>
    </location>
</feature>
<feature type="transmembrane region" description="Helical" evidence="1">
    <location>
        <begin position="71"/>
        <end position="98"/>
    </location>
</feature>
<protein>
    <submittedName>
        <fullName evidence="2">Serpentine type 7TM GPCR chemoreceptor srt domain-containing protein</fullName>
    </submittedName>
</protein>
<feature type="transmembrane region" description="Helical" evidence="1">
    <location>
        <begin position="276"/>
        <end position="296"/>
    </location>
</feature>
<keyword evidence="1" id="KW-0472">Membrane</keyword>
<dbReference type="EMBL" id="JAKKPZ010000021">
    <property type="protein sequence ID" value="KAI1711622.1"/>
    <property type="molecule type" value="Genomic_DNA"/>
</dbReference>
<evidence type="ECO:0000313" key="3">
    <source>
        <dbReference type="Proteomes" id="UP001201812"/>
    </source>
</evidence>
<sequence>MELYLSNSTEFYRLYNCSTYDVDYIPLANRTQYVLRGTTFMALFALFEILYIPCLFAIYKHIQQPCYKIMFFVGIIDVVGLFVSAFLPALFCFVGFVYCSSPTFMFAVGVAGYALLSAETMAAILLAANRCISMAFPKIEHLLFKGYRTWLWLTIPTVYSLWFAYISKPSLFSAHYGGWHLNPHEGYLPYNFLDYFTPYDFWHEVIIVCGYFGFYGLFFVLMAFKISQHNAITKKTVFAQKMTFLQVLILSVINAANASIYILADFITIPHVVMVLAIYTWIVCHGIPPLIYLTLNKTIQSDCRKMFFGRKQKRIQTIMKKNLGFVIMSLGTFLVNHKEWIQYYNCSTYDVDSIPLEQRSRPVRGSLLIAIGIILEACYILCIYAMSKKAQRRQQCYKIMIYLGLVEICGIFLDGIVMGWLTIEGAAYCSRPLLIYFTAVIAIAAWNMESVILIFLSLNRCLVVCNSQLYDRIFGNSKMTFAWIFVPIFEAMFQAWFSPPIIYNAQSTGSFHNPHYHYLPDNDFTFIQIAITCVLFAASIIGYNLEQHFPESQFLILMGTYGYVFFQGSSAIIYLALNATIRKEIRNAVTRTHKSSTRTTFNSHTTN</sequence>
<dbReference type="Gene3D" id="1.20.1070.10">
    <property type="entry name" value="Rhodopsin 7-helix transmembrane proteins"/>
    <property type="match status" value="1"/>
</dbReference>
<feature type="transmembrane region" description="Helical" evidence="1">
    <location>
        <begin position="399"/>
        <end position="421"/>
    </location>
</feature>
<dbReference type="SUPFAM" id="SSF81321">
    <property type="entry name" value="Family A G protein-coupled receptor-like"/>
    <property type="match status" value="2"/>
</dbReference>
<accession>A0AAD4N2M5</accession>
<feature type="transmembrane region" description="Helical" evidence="1">
    <location>
        <begin position="433"/>
        <end position="458"/>
    </location>
</feature>
<keyword evidence="1" id="KW-1133">Transmembrane helix</keyword>
<feature type="transmembrane region" description="Helical" evidence="1">
    <location>
        <begin position="201"/>
        <end position="224"/>
    </location>
</feature>
<evidence type="ECO:0000256" key="1">
    <source>
        <dbReference type="SAM" id="Phobius"/>
    </source>
</evidence>